<reference evidence="1 2" key="1">
    <citation type="submission" date="2018-07" db="EMBL/GenBank/DDBJ databases">
        <title>Rhizobium leguminosarum strain:ATCC 14479 Genome sequencing and assembly.</title>
        <authorList>
            <person name="Chakraborty R."/>
        </authorList>
    </citation>
    <scope>NUCLEOTIDE SEQUENCE [LARGE SCALE GENOMIC DNA]</scope>
    <source>
        <strain evidence="1 2">ATCC 14479</strain>
        <plasmid evidence="2">Plasmid unnamed1</plasmid>
    </source>
</reference>
<dbReference type="Proteomes" id="UP000251166">
    <property type="component" value="Plasmid unnamed1"/>
</dbReference>
<sequence>MILTRLIDFGEDPVTALTGPRFLLGKTFSDSHDSLKLEIDAGDAVFAALAERGHILSPIDRQSPCWTGRHHCAADGWFTCGRP</sequence>
<evidence type="ECO:0000313" key="1">
    <source>
        <dbReference type="EMBL" id="AXA43140.1"/>
    </source>
</evidence>
<protein>
    <submittedName>
        <fullName evidence="1">Uncharacterized protein</fullName>
    </submittedName>
</protein>
<dbReference type="InterPro" id="IPR043137">
    <property type="entry name" value="GGT_ssub_C"/>
</dbReference>
<dbReference type="EMBL" id="CP030761">
    <property type="protein sequence ID" value="AXA43140.1"/>
    <property type="molecule type" value="Genomic_DNA"/>
</dbReference>
<proteinExistence type="predicted"/>
<evidence type="ECO:0000313" key="2">
    <source>
        <dbReference type="Proteomes" id="UP000251166"/>
    </source>
</evidence>
<organism evidence="1 2">
    <name type="scientific">Rhizobium leguminosarum</name>
    <dbReference type="NCBI Taxonomy" id="384"/>
    <lineage>
        <taxon>Bacteria</taxon>
        <taxon>Pseudomonadati</taxon>
        <taxon>Pseudomonadota</taxon>
        <taxon>Alphaproteobacteria</taxon>
        <taxon>Hyphomicrobiales</taxon>
        <taxon>Rhizobiaceae</taxon>
        <taxon>Rhizobium/Agrobacterium group</taxon>
        <taxon>Rhizobium</taxon>
    </lineage>
</organism>
<name>A0A2Z4YNZ1_RHILE</name>
<dbReference type="Gene3D" id="3.60.20.40">
    <property type="match status" value="1"/>
</dbReference>
<keyword evidence="1" id="KW-0614">Plasmid</keyword>
<dbReference type="AlphaFoldDB" id="A0A2Z4YNZ1"/>
<accession>A0A2Z4YNZ1</accession>
<gene>
    <name evidence="1" type="ORF">DLJ82_5579</name>
</gene>
<geneLocation type="plasmid" evidence="1 2">
    <name>unnamed1</name>
</geneLocation>